<keyword evidence="1" id="KW-0812">Transmembrane</keyword>
<dbReference type="AlphaFoldDB" id="A0A931MTZ0"/>
<keyword evidence="1" id="KW-0472">Membrane</keyword>
<dbReference type="EMBL" id="JADZSC010000001">
    <property type="protein sequence ID" value="MBH0228900.1"/>
    <property type="molecule type" value="Genomic_DNA"/>
</dbReference>
<evidence type="ECO:0000313" key="3">
    <source>
        <dbReference type="Proteomes" id="UP000614490"/>
    </source>
</evidence>
<feature type="transmembrane region" description="Helical" evidence="1">
    <location>
        <begin position="32"/>
        <end position="48"/>
    </location>
</feature>
<dbReference type="Proteomes" id="UP000614490">
    <property type="component" value="Unassembled WGS sequence"/>
</dbReference>
<organism evidence="2 3">
    <name type="scientific">Halobacillus yeomjeoni</name>
    <dbReference type="NCBI Taxonomy" id="311194"/>
    <lineage>
        <taxon>Bacteria</taxon>
        <taxon>Bacillati</taxon>
        <taxon>Bacillota</taxon>
        <taxon>Bacilli</taxon>
        <taxon>Bacillales</taxon>
        <taxon>Bacillaceae</taxon>
        <taxon>Halobacillus</taxon>
    </lineage>
</organism>
<comment type="caution">
    <text evidence="2">The sequence shown here is derived from an EMBL/GenBank/DDBJ whole genome shotgun (WGS) entry which is preliminary data.</text>
</comment>
<sequence>MKKLMTGLITIFILIIVNVFVSLATATHFLDFAFVIGLGAAFLIKFFNSSGGFSSRSLDLSVQSQTGMKQESAEKKFQSWYQFLYSTFVRILNSHRYFSNV</sequence>
<protein>
    <submittedName>
        <fullName evidence="2">Uncharacterized protein</fullName>
    </submittedName>
</protein>
<keyword evidence="3" id="KW-1185">Reference proteome</keyword>
<proteinExistence type="predicted"/>
<gene>
    <name evidence="2" type="ORF">H0267_01630</name>
</gene>
<evidence type="ECO:0000256" key="1">
    <source>
        <dbReference type="SAM" id="Phobius"/>
    </source>
</evidence>
<dbReference type="RefSeq" id="WP_197315542.1">
    <property type="nucleotide sequence ID" value="NZ_JADZSC010000001.1"/>
</dbReference>
<keyword evidence="1" id="KW-1133">Transmembrane helix</keyword>
<name>A0A931MTZ0_9BACI</name>
<accession>A0A931MTZ0</accession>
<feature type="transmembrane region" description="Helical" evidence="1">
    <location>
        <begin position="7"/>
        <end position="26"/>
    </location>
</feature>
<evidence type="ECO:0000313" key="2">
    <source>
        <dbReference type="EMBL" id="MBH0228900.1"/>
    </source>
</evidence>
<reference evidence="2 3" key="1">
    <citation type="journal article" date="2005" name="Int. J. Syst. Evol. Microbiol.">
        <title>Halobacillus yeomjeoni sp. nov., isolated from a marine solar saltern in Korea.</title>
        <authorList>
            <person name="Yoon J.H."/>
            <person name="Kang S.J."/>
            <person name="Lee C.H."/>
            <person name="Oh H.W."/>
            <person name="Oh T.K."/>
        </authorList>
    </citation>
    <scope>NUCLEOTIDE SEQUENCE [LARGE SCALE GENOMIC DNA]</scope>
    <source>
        <strain evidence="2 3">KCTC 3957</strain>
    </source>
</reference>